<dbReference type="EMBL" id="FOEF01000002">
    <property type="protein sequence ID" value="SEO78371.1"/>
    <property type="molecule type" value="Genomic_DNA"/>
</dbReference>
<feature type="region of interest" description="Disordered" evidence="1">
    <location>
        <begin position="1"/>
        <end position="34"/>
    </location>
</feature>
<organism evidence="3 4">
    <name type="scientific">Amycolatopsis saalfeldensis</name>
    <dbReference type="NCBI Taxonomy" id="394193"/>
    <lineage>
        <taxon>Bacteria</taxon>
        <taxon>Bacillati</taxon>
        <taxon>Actinomycetota</taxon>
        <taxon>Actinomycetes</taxon>
        <taxon>Pseudonocardiales</taxon>
        <taxon>Pseudonocardiaceae</taxon>
        <taxon>Amycolatopsis</taxon>
    </lineage>
</organism>
<dbReference type="STRING" id="394193.SAMN04489732_102132"/>
<evidence type="ECO:0000256" key="2">
    <source>
        <dbReference type="SAM" id="Phobius"/>
    </source>
</evidence>
<keyword evidence="4" id="KW-1185">Reference proteome</keyword>
<dbReference type="AlphaFoldDB" id="A0A1H8SI92"/>
<keyword evidence="2" id="KW-1133">Transmembrane helix</keyword>
<protein>
    <submittedName>
        <fullName evidence="3">Extracellular solute-binding protein</fullName>
    </submittedName>
</protein>
<name>A0A1H8SI92_9PSEU</name>
<evidence type="ECO:0000256" key="1">
    <source>
        <dbReference type="SAM" id="MobiDB-lite"/>
    </source>
</evidence>
<evidence type="ECO:0000313" key="3">
    <source>
        <dbReference type="EMBL" id="SEO78371.1"/>
    </source>
</evidence>
<reference evidence="3 4" key="1">
    <citation type="submission" date="2016-10" db="EMBL/GenBank/DDBJ databases">
        <authorList>
            <person name="de Groot N.N."/>
        </authorList>
    </citation>
    <scope>NUCLEOTIDE SEQUENCE [LARGE SCALE GENOMIC DNA]</scope>
    <source>
        <strain evidence="3 4">DSM 44993</strain>
    </source>
</reference>
<feature type="transmembrane region" description="Helical" evidence="2">
    <location>
        <begin position="46"/>
        <end position="67"/>
    </location>
</feature>
<dbReference type="Proteomes" id="UP000198582">
    <property type="component" value="Unassembled WGS sequence"/>
</dbReference>
<feature type="compositionally biased region" description="Basic and acidic residues" evidence="1">
    <location>
        <begin position="1"/>
        <end position="11"/>
    </location>
</feature>
<sequence>MGRHSLAEEPVPHPLDPPKPQQGRSETTGSHRIVAKKAPRRRIAGWPIAVAGLVVLIVLGVFGWNWADSVLNNRAEAQAASCTGGRSQIRIVVAPQITTPVQAAAARWNSDLTVVHGSCVQVTVETKDSADVLSALTGRASLDSIGGLPDGWIPESSSWSGQLSSAKPDMIGSPPMTIGSFPPADYPFVGLAGASIDDTQQRGTQSFRAFLKEPAQRADFAAAGIRPY</sequence>
<keyword evidence="2" id="KW-0812">Transmembrane</keyword>
<gene>
    <name evidence="3" type="ORF">SAMN04489732_102132</name>
</gene>
<dbReference type="RefSeq" id="WP_177231195.1">
    <property type="nucleotide sequence ID" value="NZ_FOEF01000002.1"/>
</dbReference>
<accession>A0A1H8SI92</accession>
<evidence type="ECO:0000313" key="4">
    <source>
        <dbReference type="Proteomes" id="UP000198582"/>
    </source>
</evidence>
<keyword evidence="2" id="KW-0472">Membrane</keyword>
<proteinExistence type="predicted"/>